<proteinExistence type="predicted"/>
<name>A0A160PSI5_9CORY</name>
<keyword evidence="2" id="KW-1185">Reference proteome</keyword>
<dbReference type="RefSeq" id="WP_096456385.1">
    <property type="nucleotide sequence ID" value="NZ_AP017369.1"/>
</dbReference>
<accession>A0A160PSI5</accession>
<gene>
    <name evidence="1" type="ORF">N24_1851</name>
</gene>
<protein>
    <submittedName>
        <fullName evidence="1">Uncharacterized protein</fullName>
    </submittedName>
</protein>
<dbReference type="KEGG" id="csur:N24_1851"/>
<evidence type="ECO:0000313" key="2">
    <source>
        <dbReference type="Proteomes" id="UP000218244"/>
    </source>
</evidence>
<organism evidence="1 2">
    <name type="scientific">Corynebacterium suranareeae</name>
    <dbReference type="NCBI Taxonomy" id="2506452"/>
    <lineage>
        <taxon>Bacteria</taxon>
        <taxon>Bacillati</taxon>
        <taxon>Actinomycetota</taxon>
        <taxon>Actinomycetes</taxon>
        <taxon>Mycobacteriales</taxon>
        <taxon>Corynebacteriaceae</taxon>
        <taxon>Corynebacterium</taxon>
    </lineage>
</organism>
<sequence length="191" mass="20783">MLKFRIISTTVTKSQLTPRKNWSHPSTAPIVTVVTAPTLCSAVKVWNATERIPAQKLLCVEEIHVLGKCNDAIIAESLTKKDNPHALAPDDFDHMGDVFGYAQSNPTIFDDIVAALNGAGYGLLPGLVIHPIDEHTVGLVFDTHFDTGTHILGERGVYSDITHMTDDKSARGFDAVIAIARAIILKVEQIM</sequence>
<dbReference type="Proteomes" id="UP000218244">
    <property type="component" value="Chromosome"/>
</dbReference>
<dbReference type="EMBL" id="AP017369">
    <property type="protein sequence ID" value="BAU96113.1"/>
    <property type="molecule type" value="Genomic_DNA"/>
</dbReference>
<dbReference type="AlphaFoldDB" id="A0A160PSI5"/>
<reference evidence="1 2" key="1">
    <citation type="submission" date="2016-02" db="EMBL/GenBank/DDBJ databases">
        <title>Corynebacterium glutamicum N24 whole genome sequencing project.</title>
        <authorList>
            <person name="Matsutani M."/>
            <person name="Nangtapong N."/>
            <person name="Yakushi T."/>
            <person name="Matsushita K."/>
        </authorList>
    </citation>
    <scope>NUCLEOTIDE SEQUENCE [LARGE SCALE GENOMIC DNA]</scope>
    <source>
        <strain evidence="1 2">N24</strain>
    </source>
</reference>
<evidence type="ECO:0000313" key="1">
    <source>
        <dbReference type="EMBL" id="BAU96113.1"/>
    </source>
</evidence>